<dbReference type="SMART" id="SM00146">
    <property type="entry name" value="PI3Kc"/>
    <property type="match status" value="1"/>
</dbReference>
<dbReference type="PANTHER" id="PTHR10048:SF7">
    <property type="entry name" value="PHOSPHATIDYLINOSITOL 3-KINASE CATALYTIC SUBUNIT TYPE 3"/>
    <property type="match status" value="1"/>
</dbReference>
<dbReference type="Gene3D" id="1.10.1070.11">
    <property type="entry name" value="Phosphatidylinositol 3-/4-kinase, catalytic domain"/>
    <property type="match status" value="1"/>
</dbReference>
<dbReference type="AlphaFoldDB" id="A0ABD6EKP3"/>
<sequence length="436" mass="49509">MNDSEHSTGGDTNASVAASVSNTSNDLASFLIQSGCQDPVIANYLYWYLTVEIEATASIDSSKLSNEYKRIRARLQKALQMAGGEARQRENSIRMQKKLVETLVSMTKLVSQETGGRTQKEKALRKAIREHSDLKDMPGLCLPVDPLVKVKAIVPEATMVFNSTRMPIKLCFETETNERYTTVFKSGDDLRQDQLVVQMIRIMDRLLRREGLDLRLTPYSVLATSPNDGFIEFVKSTPLTSVMSNWSSIQEFLRSFRPSPNSRYGIEHEVLENYVRSCAGYSIICYILGIGDRHLNNLLLCESGRLFHIDFGFFLGRDPKPLPPPMKLTTEMVNAMGGLDSKEWKDFRGFCFSAFNILRRHANLILNLFSLMLDAGIPDIAIEKDKAVQKVEQRFHLEMTEEMADQHIQMLIDESVNAKMPIIVDLVHNFTQYMRN</sequence>
<evidence type="ECO:0000259" key="9">
    <source>
        <dbReference type="PROSITE" id="PS50290"/>
    </source>
</evidence>
<accession>A0ABD6EKP3</accession>
<evidence type="ECO:0000256" key="7">
    <source>
        <dbReference type="ARBA" id="ARBA00023985"/>
    </source>
</evidence>
<dbReference type="GO" id="GO:0006914">
    <property type="term" value="P:autophagy"/>
    <property type="evidence" value="ECO:0007669"/>
    <property type="project" value="UniProtKB-ARBA"/>
</dbReference>
<dbReference type="PROSITE" id="PS50290">
    <property type="entry name" value="PI3_4_KINASE_3"/>
    <property type="match status" value="1"/>
</dbReference>
<dbReference type="InterPro" id="IPR000403">
    <property type="entry name" value="PI3/4_kinase_cat_dom"/>
</dbReference>
<dbReference type="Gene3D" id="3.30.1010.10">
    <property type="entry name" value="Phosphatidylinositol 3-kinase Catalytic Subunit, Chain A, domain 4"/>
    <property type="match status" value="1"/>
</dbReference>
<dbReference type="Proteomes" id="UP001608902">
    <property type="component" value="Unassembled WGS sequence"/>
</dbReference>
<evidence type="ECO:0000256" key="3">
    <source>
        <dbReference type="ARBA" id="ARBA00022679"/>
    </source>
</evidence>
<organism evidence="10 11">
    <name type="scientific">Gnathostoma spinigerum</name>
    <dbReference type="NCBI Taxonomy" id="75299"/>
    <lineage>
        <taxon>Eukaryota</taxon>
        <taxon>Metazoa</taxon>
        <taxon>Ecdysozoa</taxon>
        <taxon>Nematoda</taxon>
        <taxon>Chromadorea</taxon>
        <taxon>Rhabditida</taxon>
        <taxon>Spirurina</taxon>
        <taxon>Gnathostomatomorpha</taxon>
        <taxon>Gnathostomatoidea</taxon>
        <taxon>Gnathostomatidae</taxon>
        <taxon>Gnathostoma</taxon>
    </lineage>
</organism>
<evidence type="ECO:0000256" key="5">
    <source>
        <dbReference type="ARBA" id="ARBA00022777"/>
    </source>
</evidence>
<evidence type="ECO:0000256" key="4">
    <source>
        <dbReference type="ARBA" id="ARBA00022741"/>
    </source>
</evidence>
<dbReference type="PROSITE" id="PS00916">
    <property type="entry name" value="PI3_4_KINASE_2"/>
    <property type="match status" value="1"/>
</dbReference>
<keyword evidence="6" id="KW-0067">ATP-binding</keyword>
<reference evidence="10 11" key="1">
    <citation type="submission" date="2024-08" db="EMBL/GenBank/DDBJ databases">
        <title>Gnathostoma spinigerum genome.</title>
        <authorList>
            <person name="Gonzalez-Bertolin B."/>
            <person name="Monzon S."/>
            <person name="Zaballos A."/>
            <person name="Jimenez P."/>
            <person name="Dekumyoy P."/>
            <person name="Varona S."/>
            <person name="Cuesta I."/>
            <person name="Sumanam S."/>
            <person name="Adisakwattana P."/>
            <person name="Gasser R.B."/>
            <person name="Hernandez-Gonzalez A."/>
            <person name="Young N.D."/>
            <person name="Perteguer M.J."/>
        </authorList>
    </citation>
    <scope>NUCLEOTIDE SEQUENCE [LARGE SCALE GENOMIC DNA]</scope>
    <source>
        <strain evidence="10">AL3</strain>
        <tissue evidence="10">Liver</tissue>
    </source>
</reference>
<dbReference type="FunFam" id="3.30.1010.10:FF:000002">
    <property type="entry name" value="Phosphatidylinositol 3-kinase catalytic subunit type 3"/>
    <property type="match status" value="1"/>
</dbReference>
<dbReference type="GO" id="GO:0016303">
    <property type="term" value="F:1-phosphatidylinositol-3-kinase activity"/>
    <property type="evidence" value="ECO:0007669"/>
    <property type="project" value="UniProtKB-EC"/>
</dbReference>
<dbReference type="PROSITE" id="PS00915">
    <property type="entry name" value="PI3_4_KINASE_1"/>
    <property type="match status" value="1"/>
</dbReference>
<dbReference type="SUPFAM" id="SSF48371">
    <property type="entry name" value="ARM repeat"/>
    <property type="match status" value="1"/>
</dbReference>
<dbReference type="InterPro" id="IPR036940">
    <property type="entry name" value="PI3/4_kinase_cat_sf"/>
</dbReference>
<evidence type="ECO:0000313" key="11">
    <source>
        <dbReference type="Proteomes" id="UP001608902"/>
    </source>
</evidence>
<dbReference type="Pfam" id="PF00454">
    <property type="entry name" value="PI3_PI4_kinase"/>
    <property type="match status" value="1"/>
</dbReference>
<dbReference type="FunFam" id="1.10.1070.11:FF:000002">
    <property type="entry name" value="Phosphatidylinositol 3-kinase catalytic subunit type 3"/>
    <property type="match status" value="1"/>
</dbReference>
<keyword evidence="5" id="KW-0418">Kinase</keyword>
<dbReference type="EMBL" id="JBGFUD010002182">
    <property type="protein sequence ID" value="MFH4977267.1"/>
    <property type="molecule type" value="Genomic_DNA"/>
</dbReference>
<evidence type="ECO:0000256" key="2">
    <source>
        <dbReference type="ARBA" id="ARBA00019787"/>
    </source>
</evidence>
<dbReference type="InterPro" id="IPR015433">
    <property type="entry name" value="PI3/4_kinase"/>
</dbReference>
<evidence type="ECO:0000256" key="8">
    <source>
        <dbReference type="ARBA" id="ARBA00029930"/>
    </source>
</evidence>
<dbReference type="InterPro" id="IPR057756">
    <property type="entry name" value="PI3-kinase_type3/VPS34_cat"/>
</dbReference>
<keyword evidence="3" id="KW-0808">Transferase</keyword>
<gene>
    <name evidence="10" type="ORF">AB6A40_003976</name>
</gene>
<dbReference type="GO" id="GO:0005524">
    <property type="term" value="F:ATP binding"/>
    <property type="evidence" value="ECO:0007669"/>
    <property type="project" value="UniProtKB-KW"/>
</dbReference>
<dbReference type="InterPro" id="IPR018936">
    <property type="entry name" value="PI3/4_kinase_CS"/>
</dbReference>
<proteinExistence type="predicted"/>
<evidence type="ECO:0000256" key="6">
    <source>
        <dbReference type="ARBA" id="ARBA00022840"/>
    </source>
</evidence>
<dbReference type="EC" id="2.7.1.137" evidence="1"/>
<name>A0ABD6EKP3_9BILA</name>
<keyword evidence="11" id="KW-1185">Reference proteome</keyword>
<protein>
    <recommendedName>
        <fullName evidence="2">Phosphatidylinositol 3-kinase catalytic subunit type 3</fullName>
        <ecNumber evidence="1">2.7.1.137</ecNumber>
    </recommendedName>
    <alternativeName>
        <fullName evidence="8">Phosphoinositide-3-kinase class 3</fullName>
    </alternativeName>
</protein>
<comment type="caution">
    <text evidence="10">The sequence shown here is derived from an EMBL/GenBank/DDBJ whole genome shotgun (WGS) entry which is preliminary data.</text>
</comment>
<dbReference type="Gene3D" id="1.25.40.70">
    <property type="entry name" value="Phosphatidylinositol 3-kinase, accessory domain (PIK)"/>
    <property type="match status" value="1"/>
</dbReference>
<keyword evidence="4" id="KW-0547">Nucleotide-binding</keyword>
<evidence type="ECO:0000256" key="1">
    <source>
        <dbReference type="ARBA" id="ARBA00012073"/>
    </source>
</evidence>
<feature type="domain" description="PI3K/PI4K catalytic" evidence="9">
    <location>
        <begin position="154"/>
        <end position="420"/>
    </location>
</feature>
<dbReference type="PANTHER" id="PTHR10048">
    <property type="entry name" value="PHOSPHATIDYLINOSITOL KINASE"/>
    <property type="match status" value="1"/>
</dbReference>
<dbReference type="CDD" id="cd00896">
    <property type="entry name" value="PI3Kc_III"/>
    <property type="match status" value="1"/>
</dbReference>
<dbReference type="InterPro" id="IPR011009">
    <property type="entry name" value="Kinase-like_dom_sf"/>
</dbReference>
<dbReference type="InterPro" id="IPR016024">
    <property type="entry name" value="ARM-type_fold"/>
</dbReference>
<dbReference type="SUPFAM" id="SSF56112">
    <property type="entry name" value="Protein kinase-like (PK-like)"/>
    <property type="match status" value="1"/>
</dbReference>
<comment type="catalytic activity">
    <reaction evidence="7">
        <text>a 1,2-diacyl-sn-glycero-3-phospho-(1D-myo-inositol) + ATP = a 1,2-diacyl-sn-glycero-3-phospho-(1D-myo-inositol-3-phosphate) + ADP + H(+)</text>
        <dbReference type="Rhea" id="RHEA:12709"/>
        <dbReference type="ChEBI" id="CHEBI:15378"/>
        <dbReference type="ChEBI" id="CHEBI:30616"/>
        <dbReference type="ChEBI" id="CHEBI:57880"/>
        <dbReference type="ChEBI" id="CHEBI:58088"/>
        <dbReference type="ChEBI" id="CHEBI:456216"/>
        <dbReference type="EC" id="2.7.1.137"/>
    </reaction>
    <physiologicalReaction direction="left-to-right" evidence="7">
        <dbReference type="Rhea" id="RHEA:12710"/>
    </physiologicalReaction>
</comment>
<dbReference type="InterPro" id="IPR042236">
    <property type="entry name" value="PI3K_accessory_sf"/>
</dbReference>
<evidence type="ECO:0000313" key="10">
    <source>
        <dbReference type="EMBL" id="MFH4977267.1"/>
    </source>
</evidence>